<dbReference type="STRING" id="81479.RA876_19005"/>
<keyword evidence="1" id="KW-0732">Signal</keyword>
<proteinExistence type="predicted"/>
<dbReference type="PANTHER" id="PTHR35841:SF1">
    <property type="entry name" value="PHOSPHONATES-BINDING PERIPLASMIC PROTEIN"/>
    <property type="match status" value="1"/>
</dbReference>
<dbReference type="PANTHER" id="PTHR35841">
    <property type="entry name" value="PHOSPHONATES-BINDING PERIPLASMIC PROTEIN"/>
    <property type="match status" value="1"/>
</dbReference>
<accession>A0A1Q8YIZ4</accession>
<dbReference type="RefSeq" id="WP_075585528.1">
    <property type="nucleotide sequence ID" value="NZ_MSYM01000007.1"/>
</dbReference>
<gene>
    <name evidence="2" type="ORF">BLL52_1031</name>
</gene>
<feature type="chain" id="PRO_5013090586" evidence="1">
    <location>
        <begin position="22"/>
        <end position="304"/>
    </location>
</feature>
<evidence type="ECO:0000256" key="1">
    <source>
        <dbReference type="SAM" id="SignalP"/>
    </source>
</evidence>
<name>A0A1Q8YIZ4_9BURK</name>
<feature type="signal peptide" evidence="1">
    <location>
        <begin position="1"/>
        <end position="21"/>
    </location>
</feature>
<dbReference type="SUPFAM" id="SSF53850">
    <property type="entry name" value="Periplasmic binding protein-like II"/>
    <property type="match status" value="1"/>
</dbReference>
<dbReference type="Gene3D" id="3.40.190.10">
    <property type="entry name" value="Periplasmic binding protein-like II"/>
    <property type="match status" value="2"/>
</dbReference>
<dbReference type="Pfam" id="PF12974">
    <property type="entry name" value="Phosphonate-bd"/>
    <property type="match status" value="1"/>
</dbReference>
<evidence type="ECO:0000313" key="3">
    <source>
        <dbReference type="Proteomes" id="UP000185911"/>
    </source>
</evidence>
<dbReference type="Proteomes" id="UP000185911">
    <property type="component" value="Unassembled WGS sequence"/>
</dbReference>
<comment type="caution">
    <text evidence="2">The sequence shown here is derived from an EMBL/GenBank/DDBJ whole genome shotgun (WGS) entry which is preliminary data.</text>
</comment>
<keyword evidence="3" id="KW-1185">Reference proteome</keyword>
<dbReference type="EMBL" id="MSYM01000007">
    <property type="protein sequence ID" value="OLP07933.1"/>
    <property type="molecule type" value="Genomic_DNA"/>
</dbReference>
<sequence>MTSLYLLGEWVVLLAFTSLSACQPESTEQPLTYQVAPAPGSVPQYRLAVYPGYNPNLLAVAYQPLVDHLNTEVTGAQLILEASRDYPAFEKKFAEREPAFLLPNPWQTLQAIQRGYQVIAMAGDPQDFRGIFIVRRDSGLRLPTDLKGKRVSYPARTALAACIMAQYFLHTQGLAVHDTQSLYVGTQESSIMNVYLGDTAARATRPPAWRQFQKDHSKVAAELKVIWQTEPLINNSFMVRDDVPALVRAQVQTSLLGLAQTFAVQAILANMATAAFYPASNASYDVAARNIERFEREVRPVEKP</sequence>
<protein>
    <submittedName>
        <fullName evidence="2">Phosphonate ABC transporter, periplasmic phosphonate-binding protein</fullName>
    </submittedName>
</protein>
<evidence type="ECO:0000313" key="2">
    <source>
        <dbReference type="EMBL" id="OLP07933.1"/>
    </source>
</evidence>
<reference evidence="2 3" key="1">
    <citation type="submission" date="2017-01" db="EMBL/GenBank/DDBJ databases">
        <title>Genome sequence of Rhodoferax antarcticus ANT.BR, a psychrophilic purple nonsulfur bacterium from an Antarctic microbial mat.</title>
        <authorList>
            <person name="Baker J."/>
            <person name="Riester C."/>
            <person name="Skinner B."/>
            <person name="Newell A."/>
            <person name="Swingley W."/>
            <person name="Madigan M."/>
            <person name="Jung D."/>
            <person name="Asao M."/>
            <person name="Chen M."/>
            <person name="Loughlin P."/>
            <person name="Pan H."/>
            <person name="Lin S."/>
            <person name="Li N."/>
            <person name="Shaw J."/>
            <person name="Prado M."/>
            <person name="Sherman C."/>
            <person name="Li X."/>
            <person name="Tang J."/>
            <person name="Blankenship R."/>
            <person name="Zhao T."/>
            <person name="Touchman J."/>
            <person name="Sattley M."/>
        </authorList>
    </citation>
    <scope>NUCLEOTIDE SEQUENCE [LARGE SCALE GENOMIC DNA]</scope>
    <source>
        <strain evidence="2 3">ANT.BR</strain>
    </source>
</reference>
<dbReference type="AlphaFoldDB" id="A0A1Q8YIZ4"/>
<organism evidence="2 3">
    <name type="scientific">Rhodoferax antarcticus ANT.BR</name>
    <dbReference type="NCBI Taxonomy" id="1111071"/>
    <lineage>
        <taxon>Bacteria</taxon>
        <taxon>Pseudomonadati</taxon>
        <taxon>Pseudomonadota</taxon>
        <taxon>Betaproteobacteria</taxon>
        <taxon>Burkholderiales</taxon>
        <taxon>Comamonadaceae</taxon>
        <taxon>Rhodoferax</taxon>
    </lineage>
</organism>